<feature type="transmembrane region" description="Helical" evidence="2">
    <location>
        <begin position="274"/>
        <end position="294"/>
    </location>
</feature>
<keyword evidence="2" id="KW-0812">Transmembrane</keyword>
<feature type="compositionally biased region" description="Polar residues" evidence="1">
    <location>
        <begin position="128"/>
        <end position="161"/>
    </location>
</feature>
<organism evidence="3">
    <name type="scientific">Absidia glauca</name>
    <name type="common">Pin mould</name>
    <dbReference type="NCBI Taxonomy" id="4829"/>
    <lineage>
        <taxon>Eukaryota</taxon>
        <taxon>Fungi</taxon>
        <taxon>Fungi incertae sedis</taxon>
        <taxon>Mucoromycota</taxon>
        <taxon>Mucoromycotina</taxon>
        <taxon>Mucoromycetes</taxon>
        <taxon>Mucorales</taxon>
        <taxon>Cunninghamellaceae</taxon>
        <taxon>Absidia</taxon>
    </lineage>
</organism>
<accession>A0A163IT67</accession>
<protein>
    <submittedName>
        <fullName evidence="3">Uncharacterized protein</fullName>
    </submittedName>
</protein>
<keyword evidence="2" id="KW-0472">Membrane</keyword>
<feature type="transmembrane region" description="Helical" evidence="2">
    <location>
        <begin position="300"/>
        <end position="319"/>
    </location>
</feature>
<dbReference type="OrthoDB" id="2290777at2759"/>
<feature type="compositionally biased region" description="Polar residues" evidence="1">
    <location>
        <begin position="172"/>
        <end position="183"/>
    </location>
</feature>
<feature type="compositionally biased region" description="Polar residues" evidence="1">
    <location>
        <begin position="106"/>
        <end position="118"/>
    </location>
</feature>
<evidence type="ECO:0000256" key="2">
    <source>
        <dbReference type="SAM" id="Phobius"/>
    </source>
</evidence>
<keyword evidence="4" id="KW-1185">Reference proteome</keyword>
<dbReference type="InParanoid" id="A0A163IT67"/>
<sequence length="389" mass="44467">MERSQSFSHLSPDTAFEIRHDGNDIAIVPVVDPKDDRRPSWMNRLFRSNSITTAMLHDPIYPNHLPDEHSPTMDERQRTFVSPSITPTITTTANTETNERPPSRMSFLSPSTTPTNIETNERRHSRFTFLSPTTASNTETNGRPPSRISFLSPTATTTTDSEMSERRPSRFSFLSPTATSNTETNDRRPSRFSFLSRPPSYKRYTRPDQEARQAEDMEALRQLEHYYALEQQQKEGGLLHQLLWLDPHTDGARLPLKTIWGNCLMYQFTGGVAMAFWVLVLVFVGAISVFVPSLPPVAKLLWLPLVLYCVGVVVLLGGVQWRRQRHMAHLEHQVALARQRRIDELLHATELPNDHYFVVQQRRAGRPVMTLIPPPPTYNNSNSNITIDR</sequence>
<proteinExistence type="predicted"/>
<evidence type="ECO:0000313" key="3">
    <source>
        <dbReference type="EMBL" id="SAL95172.1"/>
    </source>
</evidence>
<feature type="compositionally biased region" description="Low complexity" evidence="1">
    <location>
        <begin position="85"/>
        <end position="96"/>
    </location>
</feature>
<dbReference type="EMBL" id="LT550258">
    <property type="protein sequence ID" value="SAL95172.1"/>
    <property type="molecule type" value="Genomic_DNA"/>
</dbReference>
<gene>
    <name evidence="3" type="primary">ABSGL_00487.1 scaffold 786</name>
</gene>
<keyword evidence="2" id="KW-1133">Transmembrane helix</keyword>
<feature type="region of interest" description="Disordered" evidence="1">
    <location>
        <begin position="85"/>
        <end position="192"/>
    </location>
</feature>
<evidence type="ECO:0000256" key="1">
    <source>
        <dbReference type="SAM" id="MobiDB-lite"/>
    </source>
</evidence>
<dbReference type="AlphaFoldDB" id="A0A163IT67"/>
<name>A0A163IT67_ABSGL</name>
<reference evidence="3" key="1">
    <citation type="submission" date="2016-04" db="EMBL/GenBank/DDBJ databases">
        <authorList>
            <person name="Evans L.H."/>
            <person name="Alamgir A."/>
            <person name="Owens N."/>
            <person name="Weber N.D."/>
            <person name="Virtaneva K."/>
            <person name="Barbian K."/>
            <person name="Babar A."/>
            <person name="Rosenke K."/>
        </authorList>
    </citation>
    <scope>NUCLEOTIDE SEQUENCE [LARGE SCALE GENOMIC DNA]</scope>
    <source>
        <strain evidence="3">CBS 101.48</strain>
    </source>
</reference>
<evidence type="ECO:0000313" key="4">
    <source>
        <dbReference type="Proteomes" id="UP000078561"/>
    </source>
</evidence>
<dbReference type="Proteomes" id="UP000078561">
    <property type="component" value="Unassembled WGS sequence"/>
</dbReference>